<evidence type="ECO:0000313" key="2">
    <source>
        <dbReference type="EMBL" id="TQE34809.1"/>
    </source>
</evidence>
<dbReference type="EMBL" id="SPAZ01000122">
    <property type="protein sequence ID" value="TQE34809.1"/>
    <property type="molecule type" value="Genomic_DNA"/>
</dbReference>
<dbReference type="PANTHER" id="PTHR43861">
    <property type="entry name" value="TRANS-ACONITATE 2-METHYLTRANSFERASE-RELATED"/>
    <property type="match status" value="1"/>
</dbReference>
<accession>A0AAE8W5S1</accession>
<gene>
    <name evidence="2" type="ORF">Sipo8835_14340</name>
</gene>
<dbReference type="AlphaFoldDB" id="A0AAE8W5S1"/>
<keyword evidence="2" id="KW-0489">Methyltransferase</keyword>
<name>A0AAE8W5S1_9ACTN</name>
<feature type="domain" description="Methyltransferase type 12" evidence="1">
    <location>
        <begin position="50"/>
        <end position="148"/>
    </location>
</feature>
<reference evidence="2 3" key="1">
    <citation type="submission" date="2019-03" db="EMBL/GenBank/DDBJ databases">
        <title>Comparative genomic analyses of the sweetpotato soil rot pathogen, Streptomyces ipomoeae.</title>
        <authorList>
            <person name="Ruschel Soares N."/>
            <person name="Badger J.H."/>
            <person name="Huguet-Tapia J.C."/>
            <person name="Clark C.A."/>
            <person name="Pettis G.S."/>
        </authorList>
    </citation>
    <scope>NUCLEOTIDE SEQUENCE [LARGE SCALE GENOMIC DNA]</scope>
    <source>
        <strain evidence="2 3">88-35</strain>
    </source>
</reference>
<dbReference type="PANTHER" id="PTHR43861:SF1">
    <property type="entry name" value="TRANS-ACONITATE 2-METHYLTRANSFERASE"/>
    <property type="match status" value="1"/>
</dbReference>
<evidence type="ECO:0000259" key="1">
    <source>
        <dbReference type="Pfam" id="PF08242"/>
    </source>
</evidence>
<dbReference type="Proteomes" id="UP000318720">
    <property type="component" value="Unassembled WGS sequence"/>
</dbReference>
<dbReference type="CDD" id="cd02440">
    <property type="entry name" value="AdoMet_MTases"/>
    <property type="match status" value="1"/>
</dbReference>
<dbReference type="Gene3D" id="3.40.50.150">
    <property type="entry name" value="Vaccinia Virus protein VP39"/>
    <property type="match status" value="1"/>
</dbReference>
<organism evidence="2 3">
    <name type="scientific">Streptomyces ipomoeae</name>
    <dbReference type="NCBI Taxonomy" id="103232"/>
    <lineage>
        <taxon>Bacteria</taxon>
        <taxon>Bacillati</taxon>
        <taxon>Actinomycetota</taxon>
        <taxon>Actinomycetes</taxon>
        <taxon>Kitasatosporales</taxon>
        <taxon>Streptomycetaceae</taxon>
        <taxon>Streptomyces</taxon>
    </lineage>
</organism>
<protein>
    <submittedName>
        <fullName evidence="2">Methyltransferase domain-containing protein</fullName>
    </submittedName>
</protein>
<keyword evidence="2" id="KW-0808">Transferase</keyword>
<dbReference type="InterPro" id="IPR029063">
    <property type="entry name" value="SAM-dependent_MTases_sf"/>
</dbReference>
<dbReference type="Pfam" id="PF08242">
    <property type="entry name" value="Methyltransf_12"/>
    <property type="match status" value="1"/>
</dbReference>
<dbReference type="RefSeq" id="WP_009343818.1">
    <property type="nucleotide sequence ID" value="NZ_JARAVA010000091.1"/>
</dbReference>
<dbReference type="SUPFAM" id="SSF53335">
    <property type="entry name" value="S-adenosyl-L-methionine-dependent methyltransferases"/>
    <property type="match status" value="1"/>
</dbReference>
<evidence type="ECO:0000313" key="3">
    <source>
        <dbReference type="Proteomes" id="UP000318720"/>
    </source>
</evidence>
<dbReference type="GO" id="GO:0008168">
    <property type="term" value="F:methyltransferase activity"/>
    <property type="evidence" value="ECO:0007669"/>
    <property type="project" value="UniProtKB-KW"/>
</dbReference>
<dbReference type="GO" id="GO:0017000">
    <property type="term" value="P:antibiotic biosynthetic process"/>
    <property type="evidence" value="ECO:0007669"/>
    <property type="project" value="UniProtKB-ARBA"/>
</dbReference>
<comment type="caution">
    <text evidence="2">The sequence shown here is derived from an EMBL/GenBank/DDBJ whole genome shotgun (WGS) entry which is preliminary data.</text>
</comment>
<proteinExistence type="predicted"/>
<dbReference type="InterPro" id="IPR013217">
    <property type="entry name" value="Methyltransf_12"/>
</dbReference>
<sequence length="287" mass="30600">MAHGHHHDHTEIDWAELADHLEGQAELFAPLYRQAAAWLAQRQPEPGLIVDVGSGPGVVSCLLADAFPGARIVAVDGSGPLLERARARAEDLGVADRFSTLEAELPDGLGDLDHPADLLWASRSLHHLGDQRAALAAFAERLAPGGTLAIVEGGLPSRFLPRDIGIGRAGLQSRLDAAEELWFSEMRAGLPGSVAEPEDWPGLLAAVGLRDATSRTFLLDLPAPLSDAARAYAVASFGRGRGILADFLDTSDLAVLDRLLDPDDKASLYHRTDLFVLAAHTVHTAHK</sequence>
<dbReference type="GO" id="GO:0032259">
    <property type="term" value="P:methylation"/>
    <property type="evidence" value="ECO:0007669"/>
    <property type="project" value="UniProtKB-KW"/>
</dbReference>